<protein>
    <submittedName>
        <fullName evidence="1">Uncharacterized protein</fullName>
    </submittedName>
</protein>
<organism evidence="1 2">
    <name type="scientific">Bacillus thuringiensis</name>
    <dbReference type="NCBI Taxonomy" id="1428"/>
    <lineage>
        <taxon>Bacteria</taxon>
        <taxon>Bacillati</taxon>
        <taxon>Bacillota</taxon>
        <taxon>Bacilli</taxon>
        <taxon>Bacillales</taxon>
        <taxon>Bacillaceae</taxon>
        <taxon>Bacillus</taxon>
        <taxon>Bacillus cereus group</taxon>
    </lineage>
</organism>
<evidence type="ECO:0000313" key="2">
    <source>
        <dbReference type="Proteomes" id="UP000220702"/>
    </source>
</evidence>
<comment type="caution">
    <text evidence="1">The sequence shown here is derived from an EMBL/GenBank/DDBJ whole genome shotgun (WGS) entry which is preliminary data.</text>
</comment>
<gene>
    <name evidence="1" type="ORF">CON71_33510</name>
</gene>
<dbReference type="EMBL" id="NVNL01000136">
    <property type="protein sequence ID" value="PEA85825.1"/>
    <property type="molecule type" value="Genomic_DNA"/>
</dbReference>
<accession>A0A9X6TG94</accession>
<dbReference type="Proteomes" id="UP000220702">
    <property type="component" value="Unassembled WGS sequence"/>
</dbReference>
<reference evidence="1 2" key="1">
    <citation type="submission" date="2017-09" db="EMBL/GenBank/DDBJ databases">
        <title>Large-scale bioinformatics analysis of Bacillus genomes uncovers conserved roles of natural products in bacterial physiology.</title>
        <authorList>
            <consortium name="Agbiome Team Llc"/>
            <person name="Bleich R.M."/>
            <person name="Grubbs K.J."/>
            <person name="Santa Maria K.C."/>
            <person name="Allen S.E."/>
            <person name="Farag S."/>
            <person name="Shank E.A."/>
            <person name="Bowers A."/>
        </authorList>
    </citation>
    <scope>NUCLEOTIDE SEQUENCE [LARGE SCALE GENOMIC DNA]</scope>
    <source>
        <strain evidence="1 2">AFS089089</strain>
    </source>
</reference>
<name>A0A9X6TG94_BACTU</name>
<dbReference type="RefSeq" id="WP_098902911.1">
    <property type="nucleotide sequence ID" value="NZ_NVNL01000136.1"/>
</dbReference>
<proteinExistence type="predicted"/>
<dbReference type="AlphaFoldDB" id="A0A9X6TG94"/>
<sequence length="141" mass="17435">MKKYYEEHEDWYGNETEAVKQRYEWLEETCRLEMKSFEELQYKRITGTDEEKRFINDFGDYFKHYGIETYDMAWVEKECVNVAFFFILDEAKQYQKYYAHNLVKSRIYTYFARYDNRGDFTHFCDLLLKMGQELNKETVTL</sequence>
<evidence type="ECO:0000313" key="1">
    <source>
        <dbReference type="EMBL" id="PEA85825.1"/>
    </source>
</evidence>